<comment type="caution">
    <text evidence="1">The sequence shown here is derived from an EMBL/GenBank/DDBJ whole genome shotgun (WGS) entry which is preliminary data.</text>
</comment>
<dbReference type="PANTHER" id="PTHR11941">
    <property type="entry name" value="ENOYL-COA HYDRATASE-RELATED"/>
    <property type="match status" value="1"/>
</dbReference>
<dbReference type="InterPro" id="IPR001753">
    <property type="entry name" value="Enoyl-CoA_hydra/iso"/>
</dbReference>
<sequence length="270" mass="29574">MAETDQILYEVEDRVAVISLNRPEAANAQSMSLLDDLDAAWSRAEADDEVRVIVLRGNGRHFSAGHDIKGSGPAPDKFTLEDLYKIEARRYLGYSLRWRNVPKPSIAAVQGKCIAGGLMLCWPCDLIVAAENAEFSDPVLHLGIGGVEYHGHTWELGPRKAKEILFTGRAITADEAEKVGMVNRVVPVAELDGAAMELAAQIARMHPFALRQAKRAVNQTLDVQGFYAAIQSVFDTHQTGHGNAFSVGGFPVLLQRDGVLDGMKNRLRKQ</sequence>
<dbReference type="PANTHER" id="PTHR11941:SF124">
    <property type="entry name" value="ENOYL-COA HYDRATASE ECHA13-RELATED"/>
    <property type="match status" value="1"/>
</dbReference>
<protein>
    <submittedName>
        <fullName evidence="1">Enoyl-CoA hydratase</fullName>
    </submittedName>
</protein>
<dbReference type="Proteomes" id="UP001569904">
    <property type="component" value="Unassembled WGS sequence"/>
</dbReference>
<keyword evidence="2" id="KW-1185">Reference proteome</keyword>
<gene>
    <name evidence="1" type="ORF">SM436_08380</name>
</gene>
<dbReference type="RefSeq" id="WP_371940093.1">
    <property type="nucleotide sequence ID" value="NZ_JAXCEH010000003.1"/>
</dbReference>
<reference evidence="1 2" key="1">
    <citation type="submission" date="2023-11" db="EMBL/GenBank/DDBJ databases">
        <title>Actinomadura monticuli sp. nov., isolated from volcanic ash.</title>
        <authorList>
            <person name="Lee S.D."/>
            <person name="Yang H."/>
            <person name="Kim I.S."/>
        </authorList>
    </citation>
    <scope>NUCLEOTIDE SEQUENCE [LARGE SCALE GENOMIC DNA]</scope>
    <source>
        <strain evidence="1 2">DSM 45346</strain>
    </source>
</reference>
<dbReference type="EMBL" id="JAXCEH010000003">
    <property type="protein sequence ID" value="MFA1553704.1"/>
    <property type="molecule type" value="Genomic_DNA"/>
</dbReference>
<accession>A0ABV4QT53</accession>
<evidence type="ECO:0000313" key="1">
    <source>
        <dbReference type="EMBL" id="MFA1553704.1"/>
    </source>
</evidence>
<dbReference type="Pfam" id="PF00378">
    <property type="entry name" value="ECH_1"/>
    <property type="match status" value="1"/>
</dbReference>
<dbReference type="Gene3D" id="3.90.226.10">
    <property type="entry name" value="2-enoyl-CoA Hydratase, Chain A, domain 1"/>
    <property type="match status" value="1"/>
</dbReference>
<organism evidence="1 2">
    <name type="scientific">Actinomadura chokoriensis</name>
    <dbReference type="NCBI Taxonomy" id="454156"/>
    <lineage>
        <taxon>Bacteria</taxon>
        <taxon>Bacillati</taxon>
        <taxon>Actinomycetota</taxon>
        <taxon>Actinomycetes</taxon>
        <taxon>Streptosporangiales</taxon>
        <taxon>Thermomonosporaceae</taxon>
        <taxon>Actinomadura</taxon>
    </lineage>
</organism>
<dbReference type="SUPFAM" id="SSF52096">
    <property type="entry name" value="ClpP/crotonase"/>
    <property type="match status" value="1"/>
</dbReference>
<proteinExistence type="predicted"/>
<evidence type="ECO:0000313" key="2">
    <source>
        <dbReference type="Proteomes" id="UP001569904"/>
    </source>
</evidence>
<dbReference type="CDD" id="cd06558">
    <property type="entry name" value="crotonase-like"/>
    <property type="match status" value="1"/>
</dbReference>
<name>A0ABV4QT53_9ACTN</name>
<dbReference type="NCBIfam" id="NF006140">
    <property type="entry name" value="PRK08290.1"/>
    <property type="match status" value="1"/>
</dbReference>
<dbReference type="InterPro" id="IPR029045">
    <property type="entry name" value="ClpP/crotonase-like_dom_sf"/>
</dbReference>